<feature type="domain" description="Fimbrial-type adhesion" evidence="6">
    <location>
        <begin position="29"/>
        <end position="177"/>
    </location>
</feature>
<comment type="similarity">
    <text evidence="2">Belongs to the fimbrial protein family.</text>
</comment>
<evidence type="ECO:0000256" key="4">
    <source>
        <dbReference type="ARBA" id="ARBA00023263"/>
    </source>
</evidence>
<sequence>MKYRVSRLFLFLLLALSQKAVSETTALSYEGTLISLACMVDDSSPVAVNLGLIEDKRLYLHQDSEPTLFSLTLKDCDPSLANGVNVTLEALPGGETEDGYLLLDSGSVASGAVIGIKDSRTGGTRIPLGSTLPKQPIATGTMTIPLFAYLHITPEALQERAVVPGAFTATLYYKINFE</sequence>
<keyword evidence="3 5" id="KW-0732">Signal</keyword>
<dbReference type="Gene3D" id="2.60.40.1090">
    <property type="entry name" value="Fimbrial-type adhesion domain"/>
    <property type="match status" value="1"/>
</dbReference>
<dbReference type="InterPro" id="IPR050263">
    <property type="entry name" value="Bact_Fimbrial_Adh_Pro"/>
</dbReference>
<dbReference type="Pfam" id="PF00419">
    <property type="entry name" value="Fimbrial"/>
    <property type="match status" value="1"/>
</dbReference>
<keyword evidence="8" id="KW-1185">Reference proteome</keyword>
<dbReference type="InterPro" id="IPR036937">
    <property type="entry name" value="Adhesion_dom_fimbrial_sf"/>
</dbReference>
<gene>
    <name evidence="7" type="ORF">A3Q29_12060</name>
</gene>
<dbReference type="InterPro" id="IPR000259">
    <property type="entry name" value="Adhesion_dom_fimbrial"/>
</dbReference>
<reference evidence="7 8" key="1">
    <citation type="submission" date="2016-03" db="EMBL/GenBank/DDBJ databases">
        <title>Genome sequence of Providencia stuartii strain, isolated from the salivary glands of larval Lucilia sericata.</title>
        <authorList>
            <person name="Yuan Y."/>
            <person name="Zhang Y."/>
            <person name="Fu S."/>
            <person name="Crippen T.L."/>
            <person name="Visi D."/>
            <person name="Benbow M.E."/>
            <person name="Allen M."/>
            <person name="Tomberlin J.K."/>
            <person name="Sze S.-H."/>
            <person name="Tarone A.M."/>
        </authorList>
    </citation>
    <scope>NUCLEOTIDE SEQUENCE [LARGE SCALE GENOMIC DNA]</scope>
    <source>
        <strain evidence="7 8">Crippen</strain>
    </source>
</reference>
<keyword evidence="4" id="KW-0281">Fimbrium</keyword>
<dbReference type="GO" id="GO:0043709">
    <property type="term" value="P:cell adhesion involved in single-species biofilm formation"/>
    <property type="evidence" value="ECO:0007669"/>
    <property type="project" value="TreeGrafter"/>
</dbReference>
<dbReference type="RefSeq" id="WP_070925149.1">
    <property type="nucleotide sequence ID" value="NZ_VAUE01000001.1"/>
</dbReference>
<dbReference type="Proteomes" id="UP000179588">
    <property type="component" value="Unassembled WGS sequence"/>
</dbReference>
<dbReference type="PANTHER" id="PTHR33420:SF3">
    <property type="entry name" value="FIMBRIAL SUBUNIT ELFA"/>
    <property type="match status" value="1"/>
</dbReference>
<dbReference type="PANTHER" id="PTHR33420">
    <property type="entry name" value="FIMBRIAL SUBUNIT ELFA-RELATED"/>
    <property type="match status" value="1"/>
</dbReference>
<evidence type="ECO:0000256" key="2">
    <source>
        <dbReference type="ARBA" id="ARBA00006671"/>
    </source>
</evidence>
<evidence type="ECO:0000259" key="6">
    <source>
        <dbReference type="Pfam" id="PF00419"/>
    </source>
</evidence>
<evidence type="ECO:0000256" key="1">
    <source>
        <dbReference type="ARBA" id="ARBA00004561"/>
    </source>
</evidence>
<organism evidence="7 8">
    <name type="scientific">Providencia stuartii</name>
    <dbReference type="NCBI Taxonomy" id="588"/>
    <lineage>
        <taxon>Bacteria</taxon>
        <taxon>Pseudomonadati</taxon>
        <taxon>Pseudomonadota</taxon>
        <taxon>Gammaproteobacteria</taxon>
        <taxon>Enterobacterales</taxon>
        <taxon>Morganellaceae</taxon>
        <taxon>Providencia</taxon>
    </lineage>
</organism>
<evidence type="ECO:0000313" key="8">
    <source>
        <dbReference type="Proteomes" id="UP000179588"/>
    </source>
</evidence>
<accession>A0A1S1HV24</accession>
<dbReference type="OrthoDB" id="6462456at2"/>
<evidence type="ECO:0000256" key="3">
    <source>
        <dbReference type="ARBA" id="ARBA00022729"/>
    </source>
</evidence>
<protein>
    <recommendedName>
        <fullName evidence="6">Fimbrial-type adhesion domain-containing protein</fullName>
    </recommendedName>
</protein>
<feature type="chain" id="PRO_5010376251" description="Fimbrial-type adhesion domain-containing protein" evidence="5">
    <location>
        <begin position="21"/>
        <end position="178"/>
    </location>
</feature>
<evidence type="ECO:0000256" key="5">
    <source>
        <dbReference type="SAM" id="SignalP"/>
    </source>
</evidence>
<proteinExistence type="inferred from homology"/>
<feature type="signal peptide" evidence="5">
    <location>
        <begin position="1"/>
        <end position="20"/>
    </location>
</feature>
<dbReference type="AlphaFoldDB" id="A0A1S1HV24"/>
<comment type="caution">
    <text evidence="7">The sequence shown here is derived from an EMBL/GenBank/DDBJ whole genome shotgun (WGS) entry which is preliminary data.</text>
</comment>
<comment type="subcellular location">
    <subcellularLocation>
        <location evidence="1">Fimbrium</location>
    </subcellularLocation>
</comment>
<dbReference type="EMBL" id="LVIE01000002">
    <property type="protein sequence ID" value="OHT25732.1"/>
    <property type="molecule type" value="Genomic_DNA"/>
</dbReference>
<dbReference type="GO" id="GO:0009289">
    <property type="term" value="C:pilus"/>
    <property type="evidence" value="ECO:0007669"/>
    <property type="project" value="UniProtKB-SubCell"/>
</dbReference>
<evidence type="ECO:0000313" key="7">
    <source>
        <dbReference type="EMBL" id="OHT25732.1"/>
    </source>
</evidence>
<dbReference type="InterPro" id="IPR008966">
    <property type="entry name" value="Adhesion_dom_sf"/>
</dbReference>
<name>A0A1S1HV24_PROST</name>
<dbReference type="SUPFAM" id="SSF49401">
    <property type="entry name" value="Bacterial adhesins"/>
    <property type="match status" value="1"/>
</dbReference>